<gene>
    <name evidence="2" type="ORF">SNAT2548_LOCUS19370</name>
</gene>
<evidence type="ECO:0000313" key="3">
    <source>
        <dbReference type="Proteomes" id="UP000604046"/>
    </source>
</evidence>
<evidence type="ECO:0000313" key="2">
    <source>
        <dbReference type="EMBL" id="CAE7360571.1"/>
    </source>
</evidence>
<evidence type="ECO:0000256" key="1">
    <source>
        <dbReference type="SAM" id="MobiDB-lite"/>
    </source>
</evidence>
<name>A0A812PJ56_9DINO</name>
<sequence>MKARCRRAILCTGRGGSVRGAPAERAPDSLKKEGVLLLSAVLPGHIRSPRQDRNPQPDLEPPVGLIIYFSRPSTSFNAMAWRPVVLNLVVGLGFLRAVHAEEVCDGHHATSSNLLQHDHVRVVLASAAEDGESGAGNSSFSTNATNGSSIVDRVDACLRQRMSREGDPERLRRWELVREAEITTRLARAGVQMREWPIDPEVIQAFQVAGEQAAESIVREEFARTRMATLSNANLSQSAIQRFAAAVEKMEAMCGHEAVEENADVAHTQGRSKESSGLAEISAYAAGLCKSEALDPNFFMDHFGSAEDCSEMISSSRLVQLNKFARKLEYIAKAALVLHDAENQLGHHFKQHFQSQSSFTQMSTSSSQPMADAVLRHAKSRPRMARLRYLDQVYYEDVYGFSTNAYCQSNFRNKREDPEHWVSQSEEIQAYVQCLCVDHNPSLLCDTLHAEPLERIRPHVHRRMRGDGFGGGDGWSDAWSNTTQGQGGFASQGSSQGSSLVELAAEQSGQSAAAATLGPCGADMAKGIPGPVPNCRVTVNGKVIEKQVFAAALSNFQVIQDWVDDPEVCLGGFCAPCMGIKPNDPIKFMLDLGFDGVCSSGVTSSMAKFHMYAKLQICIGGALGEIAKAIGYGRVCRELGRIQYFLFINKMRIHSNLPIPLPPPLGVRAELESNLNLGDISRATREYCGLLGSREYQCLKGFYDARGPTETTITADLLIGIKIDFIFYTLEIGKWVQVYKYHTVEHHNSRELAMNTAGITFVHIGPSSEPDKCGHTWSGVNCHSASGDKGHRANEDHAGASDDFRVYRPYHRRRGNTRALCVRRTDKAEGWGMNLELPCKTDNSALNIIVPIGPSPHSNHKCWLPDEPVRCDSDSGTRRNRLGFDDHADEFQVYSTSGGRWCARRTDANSGWALDLALDCKPTDEVVDWKTKTIHFGPSETKKRCLMVEEALECDPDAGDPHKRANRDQNGDTFFISVSEDGFVCADRTDANLGWGMDLKIHCKARDKARKRVDVHFGSSDYRMKCIPFHGLLDCPGYAGNPEYRLKETQHGDTFMTYWARGEDDLPVNEVCVVRTDDREDWRSGWGLDLVFSCYGK</sequence>
<accession>A0A812PJ56</accession>
<comment type="caution">
    <text evidence="2">The sequence shown here is derived from an EMBL/GenBank/DDBJ whole genome shotgun (WGS) entry which is preliminary data.</text>
</comment>
<dbReference type="AlphaFoldDB" id="A0A812PJ56"/>
<dbReference type="EMBL" id="CAJNDS010002176">
    <property type="protein sequence ID" value="CAE7360571.1"/>
    <property type="molecule type" value="Genomic_DNA"/>
</dbReference>
<protein>
    <submittedName>
        <fullName evidence="2">Uncharacterized protein</fullName>
    </submittedName>
</protein>
<keyword evidence="3" id="KW-1185">Reference proteome</keyword>
<organism evidence="2 3">
    <name type="scientific">Symbiodinium natans</name>
    <dbReference type="NCBI Taxonomy" id="878477"/>
    <lineage>
        <taxon>Eukaryota</taxon>
        <taxon>Sar</taxon>
        <taxon>Alveolata</taxon>
        <taxon>Dinophyceae</taxon>
        <taxon>Suessiales</taxon>
        <taxon>Symbiodiniaceae</taxon>
        <taxon>Symbiodinium</taxon>
    </lineage>
</organism>
<feature type="region of interest" description="Disordered" evidence="1">
    <location>
        <begin position="471"/>
        <end position="495"/>
    </location>
</feature>
<reference evidence="2" key="1">
    <citation type="submission" date="2021-02" db="EMBL/GenBank/DDBJ databases">
        <authorList>
            <person name="Dougan E. K."/>
            <person name="Rhodes N."/>
            <person name="Thang M."/>
            <person name="Chan C."/>
        </authorList>
    </citation>
    <scope>NUCLEOTIDE SEQUENCE</scope>
</reference>
<dbReference type="Proteomes" id="UP000604046">
    <property type="component" value="Unassembled WGS sequence"/>
</dbReference>
<proteinExistence type="predicted"/>